<proteinExistence type="predicted"/>
<gene>
    <name evidence="1" type="ORF">OKA104_LOCUS55045</name>
</gene>
<protein>
    <submittedName>
        <fullName evidence="1">Uncharacterized protein</fullName>
    </submittedName>
</protein>
<accession>A0A820TIP1</accession>
<feature type="non-terminal residue" evidence="1">
    <location>
        <position position="1"/>
    </location>
</feature>
<sequence length="101" mass="11538">PGYCRLDRRGHWLLLSPQSQIQSESNNIVTSSDKKYLTKDSNHEQIFPDSCESLTVSVDLHVPTDELITYNDDIDGQNTLVGRHKIRQYQNITPNNIPNIS</sequence>
<dbReference type="AlphaFoldDB" id="A0A820TIP1"/>
<name>A0A820TIP1_9BILA</name>
<evidence type="ECO:0000313" key="1">
    <source>
        <dbReference type="EMBL" id="CAF4467486.1"/>
    </source>
</evidence>
<comment type="caution">
    <text evidence="1">The sequence shown here is derived from an EMBL/GenBank/DDBJ whole genome shotgun (WGS) entry which is preliminary data.</text>
</comment>
<dbReference type="Proteomes" id="UP000663881">
    <property type="component" value="Unassembled WGS sequence"/>
</dbReference>
<feature type="non-terminal residue" evidence="1">
    <location>
        <position position="101"/>
    </location>
</feature>
<organism evidence="1 2">
    <name type="scientific">Adineta steineri</name>
    <dbReference type="NCBI Taxonomy" id="433720"/>
    <lineage>
        <taxon>Eukaryota</taxon>
        <taxon>Metazoa</taxon>
        <taxon>Spiralia</taxon>
        <taxon>Gnathifera</taxon>
        <taxon>Rotifera</taxon>
        <taxon>Eurotatoria</taxon>
        <taxon>Bdelloidea</taxon>
        <taxon>Adinetida</taxon>
        <taxon>Adinetidae</taxon>
        <taxon>Adineta</taxon>
    </lineage>
</organism>
<dbReference type="EMBL" id="CAJOAY010038007">
    <property type="protein sequence ID" value="CAF4467486.1"/>
    <property type="molecule type" value="Genomic_DNA"/>
</dbReference>
<reference evidence="1" key="1">
    <citation type="submission" date="2021-02" db="EMBL/GenBank/DDBJ databases">
        <authorList>
            <person name="Nowell W R."/>
        </authorList>
    </citation>
    <scope>NUCLEOTIDE SEQUENCE</scope>
</reference>
<evidence type="ECO:0000313" key="2">
    <source>
        <dbReference type="Proteomes" id="UP000663881"/>
    </source>
</evidence>